<keyword evidence="3 5" id="KW-0133">Cell shape</keyword>
<evidence type="ECO:0000313" key="9">
    <source>
        <dbReference type="Proteomes" id="UP000030008"/>
    </source>
</evidence>
<dbReference type="InterPro" id="IPR007221">
    <property type="entry name" value="MreC"/>
</dbReference>
<dbReference type="PANTHER" id="PTHR34138">
    <property type="entry name" value="CELL SHAPE-DETERMINING PROTEIN MREC"/>
    <property type="match status" value="1"/>
</dbReference>
<evidence type="ECO:0000256" key="1">
    <source>
        <dbReference type="ARBA" id="ARBA00009369"/>
    </source>
</evidence>
<evidence type="ECO:0000256" key="2">
    <source>
        <dbReference type="ARBA" id="ARBA00013855"/>
    </source>
</evidence>
<dbReference type="InterPro" id="IPR055342">
    <property type="entry name" value="MreC_beta-barrel_core"/>
</dbReference>
<organism evidence="8 9">
    <name type="scientific">Clostridium innocuum</name>
    <dbReference type="NCBI Taxonomy" id="1522"/>
    <lineage>
        <taxon>Bacteria</taxon>
        <taxon>Bacillati</taxon>
        <taxon>Bacillota</taxon>
        <taxon>Clostridia</taxon>
        <taxon>Eubacteriales</taxon>
        <taxon>Clostridiaceae</taxon>
        <taxon>Clostridium</taxon>
    </lineage>
</organism>
<keyword evidence="6" id="KW-0812">Transmembrane</keyword>
<dbReference type="InterPro" id="IPR042177">
    <property type="entry name" value="Cell/Rod_1"/>
</dbReference>
<dbReference type="Proteomes" id="UP000030008">
    <property type="component" value="Unassembled WGS sequence"/>
</dbReference>
<reference evidence="8 9" key="1">
    <citation type="submission" date="2014-08" db="EMBL/GenBank/DDBJ databases">
        <title>Clostridium innocuum, an unnegligible vancomycin-resistant pathogen causing extra-intestinal infections.</title>
        <authorList>
            <person name="Feng Y."/>
            <person name="Chiu C.-H."/>
        </authorList>
    </citation>
    <scope>NUCLEOTIDE SEQUENCE [LARGE SCALE GENOMIC DNA]</scope>
    <source>
        <strain evidence="8 9">AN88</strain>
    </source>
</reference>
<dbReference type="PANTHER" id="PTHR34138:SF1">
    <property type="entry name" value="CELL SHAPE-DETERMINING PROTEIN MREC"/>
    <property type="match status" value="1"/>
</dbReference>
<gene>
    <name evidence="8" type="ORF">CIAN88_09290</name>
</gene>
<dbReference type="Gene3D" id="2.40.10.350">
    <property type="entry name" value="Rod shape-determining protein MreC, domain 2"/>
    <property type="match status" value="1"/>
</dbReference>
<dbReference type="Pfam" id="PF04085">
    <property type="entry name" value="MreC"/>
    <property type="match status" value="1"/>
</dbReference>
<evidence type="ECO:0000256" key="6">
    <source>
        <dbReference type="SAM" id="Phobius"/>
    </source>
</evidence>
<dbReference type="GO" id="GO:0008360">
    <property type="term" value="P:regulation of cell shape"/>
    <property type="evidence" value="ECO:0007669"/>
    <property type="project" value="UniProtKB-KW"/>
</dbReference>
<comment type="function">
    <text evidence="5">Involved in formation and maintenance of cell shape.</text>
</comment>
<dbReference type="AlphaFoldDB" id="A0A099I601"/>
<evidence type="ECO:0000256" key="5">
    <source>
        <dbReference type="PIRNR" id="PIRNR038471"/>
    </source>
</evidence>
<proteinExistence type="inferred from homology"/>
<sequence length="278" mass="30729">MSKLNRFQKIILGVIAFFVMIGILLRSMSGSVTSNIGYDVVTMLKYALIDYPTETVKNLFSDFANLWSVNEENDRLRYELSKNPSYKAKYVNEKQKNAELEEALGIKTSDDTYERTWAKVILRDQATWNNEITIDKGSKEGIKAGMAVESTNGMVGKIKSVSAHTSVVKLLTSEDKLNSASIKILLDEKKSSLGVLQSYDVKRGCYIVLLFDDSSEIKKGMQVVTSGKGGGYPSGLLIGTVDSVQALSNQTGQTIYVRPIDDFQTFSVVSVIVEKGDE</sequence>
<comment type="caution">
    <text evidence="8">The sequence shown here is derived from an EMBL/GenBank/DDBJ whole genome shotgun (WGS) entry which is preliminary data.</text>
</comment>
<feature type="domain" description="Rod shape-determining protein MreC beta-barrel core" evidence="7">
    <location>
        <begin position="120"/>
        <end position="272"/>
    </location>
</feature>
<evidence type="ECO:0000256" key="4">
    <source>
        <dbReference type="ARBA" id="ARBA00032089"/>
    </source>
</evidence>
<evidence type="ECO:0000259" key="7">
    <source>
        <dbReference type="Pfam" id="PF04085"/>
    </source>
</evidence>
<name>A0A099I601_CLOIN</name>
<feature type="transmembrane region" description="Helical" evidence="6">
    <location>
        <begin position="7"/>
        <end position="25"/>
    </location>
</feature>
<dbReference type="Gene3D" id="2.40.10.340">
    <property type="entry name" value="Rod shape-determining protein MreC, domain 1"/>
    <property type="match status" value="1"/>
</dbReference>
<dbReference type="InterPro" id="IPR042175">
    <property type="entry name" value="Cell/Rod_MreC_2"/>
</dbReference>
<protein>
    <recommendedName>
        <fullName evidence="2 5">Cell shape-determining protein MreC</fullName>
    </recommendedName>
    <alternativeName>
        <fullName evidence="4 5">Cell shape protein MreC</fullName>
    </alternativeName>
</protein>
<accession>A0A099I601</accession>
<keyword evidence="6" id="KW-0472">Membrane</keyword>
<dbReference type="GO" id="GO:0005886">
    <property type="term" value="C:plasma membrane"/>
    <property type="evidence" value="ECO:0007669"/>
    <property type="project" value="TreeGrafter"/>
</dbReference>
<evidence type="ECO:0000313" key="8">
    <source>
        <dbReference type="EMBL" id="KGJ53359.1"/>
    </source>
</evidence>
<dbReference type="NCBIfam" id="TIGR00219">
    <property type="entry name" value="mreC"/>
    <property type="match status" value="1"/>
</dbReference>
<keyword evidence="6" id="KW-1133">Transmembrane helix</keyword>
<dbReference type="EMBL" id="JQIF01000040">
    <property type="protein sequence ID" value="KGJ53359.1"/>
    <property type="molecule type" value="Genomic_DNA"/>
</dbReference>
<dbReference type="PIRSF" id="PIRSF038471">
    <property type="entry name" value="MreC"/>
    <property type="match status" value="1"/>
</dbReference>
<evidence type="ECO:0000256" key="3">
    <source>
        <dbReference type="ARBA" id="ARBA00022960"/>
    </source>
</evidence>
<dbReference type="RefSeq" id="WP_044905139.1">
    <property type="nucleotide sequence ID" value="NZ_CAXULZ010000006.1"/>
</dbReference>
<comment type="similarity">
    <text evidence="1 5">Belongs to the MreC family.</text>
</comment>